<comment type="caution">
    <text evidence="1">The sequence shown here is derived from an EMBL/GenBank/DDBJ whole genome shotgun (WGS) entry which is preliminary data.</text>
</comment>
<dbReference type="AlphaFoldDB" id="A0A3A3GDP4"/>
<dbReference type="RefSeq" id="WP_119795093.1">
    <property type="nucleotide sequence ID" value="NZ_QYZD01000019.1"/>
</dbReference>
<name>A0A3A3GDP4_PANTH</name>
<dbReference type="PROSITE" id="PS51257">
    <property type="entry name" value="PROKAR_LIPOPROTEIN"/>
    <property type="match status" value="1"/>
</dbReference>
<organism evidence="1 2">
    <name type="scientific">Paenibacillus thiaminolyticus</name>
    <name type="common">Bacillus thiaminolyticus</name>
    <dbReference type="NCBI Taxonomy" id="49283"/>
    <lineage>
        <taxon>Bacteria</taxon>
        <taxon>Bacillati</taxon>
        <taxon>Bacillota</taxon>
        <taxon>Bacilli</taxon>
        <taxon>Bacillales</taxon>
        <taxon>Paenibacillaceae</taxon>
        <taxon>Paenibacillus</taxon>
    </lineage>
</organism>
<dbReference type="Pfam" id="PF14270">
    <property type="entry name" value="DUF4358"/>
    <property type="match status" value="1"/>
</dbReference>
<evidence type="ECO:0000313" key="1">
    <source>
        <dbReference type="EMBL" id="RJG21977.1"/>
    </source>
</evidence>
<dbReference type="InterPro" id="IPR025648">
    <property type="entry name" value="DUF4358"/>
</dbReference>
<evidence type="ECO:0000313" key="2">
    <source>
        <dbReference type="Proteomes" id="UP000266177"/>
    </source>
</evidence>
<reference evidence="1 2" key="1">
    <citation type="submission" date="2018-09" db="EMBL/GenBank/DDBJ databases">
        <title>Paenibacillus SK2017-BO5.</title>
        <authorList>
            <person name="Piskunova J.V."/>
            <person name="Dubiley S.A."/>
            <person name="Severinov K.V."/>
        </authorList>
    </citation>
    <scope>NUCLEOTIDE SEQUENCE [LARGE SCALE GENOMIC DNA]</scope>
    <source>
        <strain evidence="1 2">BO5</strain>
    </source>
</reference>
<dbReference type="EMBL" id="QYZD01000019">
    <property type="protein sequence ID" value="RJG21977.1"/>
    <property type="molecule type" value="Genomic_DNA"/>
</dbReference>
<protein>
    <submittedName>
        <fullName evidence="1">DUF4358 domain-containing protein</fullName>
    </submittedName>
</protein>
<accession>A0A3A3GDP4</accession>
<dbReference type="Proteomes" id="UP000266177">
    <property type="component" value="Unassembled WGS sequence"/>
</dbReference>
<dbReference type="OrthoDB" id="2605982at2"/>
<proteinExistence type="predicted"/>
<sequence>MRKWLAVMIILAIAVAGCTTKKEEAVQVPVADIMAKLKESAEFPPMAEEIDLKADADMAGKLHIDPAQLAEGRMLKAMLNVKADEIIVLKAADEKYIADLKKALEEEGATQENLWSTYLPDQYEIVKNRIIKQEGTYLALIISEKAEDVEKAFMAALKPDGK</sequence>
<gene>
    <name evidence="1" type="ORF">DQX05_19130</name>
</gene>